<protein>
    <recommendedName>
        <fullName evidence="3">G domain-containing protein</fullName>
    </recommendedName>
</protein>
<reference evidence="2" key="1">
    <citation type="journal article" date="2014" name="Science">
        <title>Nonhuman genetics. Genomic basis for the convergent evolution of electric organs.</title>
        <authorList>
            <person name="Gallant J.R."/>
            <person name="Traeger L.L."/>
            <person name="Volkening J.D."/>
            <person name="Moffett H."/>
            <person name="Chen P.H."/>
            <person name="Novina C.D."/>
            <person name="Phillips G.N.Jr."/>
            <person name="Anand R."/>
            <person name="Wells G.B."/>
            <person name="Pinch M."/>
            <person name="Guth R."/>
            <person name="Unguez G.A."/>
            <person name="Albert J.S."/>
            <person name="Zakon H.H."/>
            <person name="Samanta M.P."/>
            <person name="Sussman M.R."/>
        </authorList>
    </citation>
    <scope>NUCLEOTIDE SEQUENCE [LARGE SCALE GENOMIC DNA]</scope>
</reference>
<reference evidence="1" key="5">
    <citation type="submission" date="2025-09" db="UniProtKB">
        <authorList>
            <consortium name="Ensembl"/>
        </authorList>
    </citation>
    <scope>IDENTIFICATION</scope>
</reference>
<reference evidence="1" key="3">
    <citation type="submission" date="2020-05" db="EMBL/GenBank/DDBJ databases">
        <title>Electrophorus electricus (electric eel) genome, fEleEle1, primary haplotype.</title>
        <authorList>
            <person name="Myers G."/>
            <person name="Meyer A."/>
            <person name="Fedrigo O."/>
            <person name="Formenti G."/>
            <person name="Rhie A."/>
            <person name="Tracey A."/>
            <person name="Sims Y."/>
            <person name="Jarvis E.D."/>
        </authorList>
    </citation>
    <scope>NUCLEOTIDE SEQUENCE [LARGE SCALE GENOMIC DNA]</scope>
</reference>
<dbReference type="OMA" id="CDVMAIG"/>
<evidence type="ECO:0008006" key="3">
    <source>
        <dbReference type="Google" id="ProtNLM"/>
    </source>
</evidence>
<dbReference type="AlphaFoldDB" id="A0A4W4EXK3"/>
<evidence type="ECO:0000313" key="2">
    <source>
        <dbReference type="Proteomes" id="UP000314983"/>
    </source>
</evidence>
<proteinExistence type="predicted"/>
<keyword evidence="2" id="KW-1185">Reference proteome</keyword>
<evidence type="ECO:0000313" key="1">
    <source>
        <dbReference type="Ensembl" id="ENSEEEP00000016004.2"/>
    </source>
</evidence>
<dbReference type="Gene3D" id="3.40.50.300">
    <property type="entry name" value="P-loop containing nucleotide triphosphate hydrolases"/>
    <property type="match status" value="1"/>
</dbReference>
<reference evidence="2" key="2">
    <citation type="journal article" date="2017" name="Sci. Adv.">
        <title>A tail of two voltages: Proteomic comparison of the three electric organs of the electric eel.</title>
        <authorList>
            <person name="Traeger L.L."/>
            <person name="Sabat G."/>
            <person name="Barrett-Wilt G.A."/>
            <person name="Wells G.B."/>
            <person name="Sussman M.R."/>
        </authorList>
    </citation>
    <scope>NUCLEOTIDE SEQUENCE [LARGE SCALE GENOMIC DNA]</scope>
</reference>
<reference evidence="1" key="4">
    <citation type="submission" date="2025-08" db="UniProtKB">
        <authorList>
            <consortium name="Ensembl"/>
        </authorList>
    </citation>
    <scope>IDENTIFICATION</scope>
</reference>
<gene>
    <name evidence="1" type="primary">EIF2B1</name>
</gene>
<organism evidence="1 2">
    <name type="scientific">Electrophorus electricus</name>
    <name type="common">Electric eel</name>
    <name type="synonym">Gymnotus electricus</name>
    <dbReference type="NCBI Taxonomy" id="8005"/>
    <lineage>
        <taxon>Eukaryota</taxon>
        <taxon>Metazoa</taxon>
        <taxon>Chordata</taxon>
        <taxon>Craniata</taxon>
        <taxon>Vertebrata</taxon>
        <taxon>Euteleostomi</taxon>
        <taxon>Actinopterygii</taxon>
        <taxon>Neopterygii</taxon>
        <taxon>Teleostei</taxon>
        <taxon>Ostariophysi</taxon>
        <taxon>Gymnotiformes</taxon>
        <taxon>Gymnotoidei</taxon>
        <taxon>Gymnotidae</taxon>
        <taxon>Electrophorus</taxon>
    </lineage>
</organism>
<dbReference type="PANTHER" id="PTHR14241">
    <property type="entry name" value="INTERFERON-INDUCED PROTEIN 44"/>
    <property type="match status" value="1"/>
</dbReference>
<dbReference type="GO" id="GO:0006955">
    <property type="term" value="P:immune response"/>
    <property type="evidence" value="ECO:0007669"/>
    <property type="project" value="TreeGrafter"/>
</dbReference>
<sequence length="306" mass="33380">MVRVFVLELEDVLAIPWREVDWTEKTRDDLRKQLVSCELKLESLSRVKALLLGPVGSGKSSLVNSIRSTMYGRTVHLPIIGSAETAFTQKLTSYDIRAKKRGRPTALSLCDAMGVGEEGSKDLTLSDALAVVRGHVPEGYKVFGSAPITDVTSGYRAEPSLNDRVHCVLFVLDASKVESYPESLCSALRELRTAVSDLGVPQLILLTHVDQVCPIAKEDVKYVYSSRSLQEKVPALLLVGLPLSFVFPVKNYISQLSVECNADILLLSVVNSVLQAVDDALEDHFPETLGTGNKVKKCSFCGIDAA</sequence>
<dbReference type="InterPro" id="IPR027417">
    <property type="entry name" value="P-loop_NTPase"/>
</dbReference>
<dbReference type="Ensembl" id="ENSEEET00000016191.2">
    <property type="protein sequence ID" value="ENSEEEP00000016004.2"/>
    <property type="gene ID" value="ENSEEEG00000007923.2"/>
</dbReference>
<dbReference type="Proteomes" id="UP000314983">
    <property type="component" value="Chromosome 8"/>
</dbReference>
<name>A0A4W4EXK3_ELEEL</name>
<dbReference type="STRING" id="8005.ENSEEEP00000016004"/>
<dbReference type="CDD" id="cd00882">
    <property type="entry name" value="Ras_like_GTPase"/>
    <property type="match status" value="1"/>
</dbReference>
<dbReference type="GeneTree" id="ENSGT00940000165866"/>
<accession>A0A4W4EXK3</accession>
<dbReference type="SUPFAM" id="SSF52540">
    <property type="entry name" value="P-loop containing nucleoside triphosphate hydrolases"/>
    <property type="match status" value="1"/>
</dbReference>
<dbReference type="PANTHER" id="PTHR14241:SF28">
    <property type="entry name" value="INTERFERON-INDUCED PROTEIN 44-LIKE"/>
    <property type="match status" value="1"/>
</dbReference>